<proteinExistence type="predicted"/>
<evidence type="ECO:0000313" key="2">
    <source>
        <dbReference type="Proteomes" id="UP000634136"/>
    </source>
</evidence>
<keyword evidence="2" id="KW-1185">Reference proteome</keyword>
<organism evidence="1 2">
    <name type="scientific">Senna tora</name>
    <dbReference type="NCBI Taxonomy" id="362788"/>
    <lineage>
        <taxon>Eukaryota</taxon>
        <taxon>Viridiplantae</taxon>
        <taxon>Streptophyta</taxon>
        <taxon>Embryophyta</taxon>
        <taxon>Tracheophyta</taxon>
        <taxon>Spermatophyta</taxon>
        <taxon>Magnoliopsida</taxon>
        <taxon>eudicotyledons</taxon>
        <taxon>Gunneridae</taxon>
        <taxon>Pentapetalae</taxon>
        <taxon>rosids</taxon>
        <taxon>fabids</taxon>
        <taxon>Fabales</taxon>
        <taxon>Fabaceae</taxon>
        <taxon>Caesalpinioideae</taxon>
        <taxon>Cassia clade</taxon>
        <taxon>Senna</taxon>
    </lineage>
</organism>
<protein>
    <submittedName>
        <fullName evidence="1">Uncharacterized protein</fullName>
    </submittedName>
</protein>
<accession>A0A834WRF3</accession>
<dbReference type="Proteomes" id="UP000634136">
    <property type="component" value="Unassembled WGS sequence"/>
</dbReference>
<sequence>MLSSLKVGIGMAKAWANYSGLCLSEGGHGGNSLGAIEGIETRAWDQPEDAQGREFGVSCELSRHNAYLAECGGGSMSIMFLHFSNIPITSFAPWLGLSKDALVKWGLDGF</sequence>
<gene>
    <name evidence="1" type="ORF">G2W53_013816</name>
</gene>
<name>A0A834WRF3_9FABA</name>
<reference evidence="1" key="1">
    <citation type="submission" date="2020-09" db="EMBL/GenBank/DDBJ databases">
        <title>Genome-Enabled Discovery of Anthraquinone Biosynthesis in Senna tora.</title>
        <authorList>
            <person name="Kang S.-H."/>
            <person name="Pandey R.P."/>
            <person name="Lee C.-M."/>
            <person name="Sim J.-S."/>
            <person name="Jeong J.-T."/>
            <person name="Choi B.-S."/>
            <person name="Jung M."/>
            <person name="Ginzburg D."/>
            <person name="Zhao K."/>
            <person name="Won S.Y."/>
            <person name="Oh T.-J."/>
            <person name="Yu Y."/>
            <person name="Kim N.-H."/>
            <person name="Lee O.R."/>
            <person name="Lee T.-H."/>
            <person name="Bashyal P."/>
            <person name="Kim T.-S."/>
            <person name="Lee W.-H."/>
            <person name="Kawkins C."/>
            <person name="Kim C.-K."/>
            <person name="Kim J.S."/>
            <person name="Ahn B.O."/>
            <person name="Rhee S.Y."/>
            <person name="Sohng J.K."/>
        </authorList>
    </citation>
    <scope>NUCLEOTIDE SEQUENCE</scope>
    <source>
        <tissue evidence="1">Leaf</tissue>
    </source>
</reference>
<evidence type="ECO:0000313" key="1">
    <source>
        <dbReference type="EMBL" id="KAF7831483.1"/>
    </source>
</evidence>
<comment type="caution">
    <text evidence="1">The sequence shown here is derived from an EMBL/GenBank/DDBJ whole genome shotgun (WGS) entry which is preliminary data.</text>
</comment>
<dbReference type="EMBL" id="JAAIUW010000005">
    <property type="protein sequence ID" value="KAF7831483.1"/>
    <property type="molecule type" value="Genomic_DNA"/>
</dbReference>
<dbReference type="AlphaFoldDB" id="A0A834WRF3"/>